<keyword evidence="3" id="KW-1185">Reference proteome</keyword>
<organism evidence="2 3">
    <name type="scientific">Multifurca ochricompacta</name>
    <dbReference type="NCBI Taxonomy" id="376703"/>
    <lineage>
        <taxon>Eukaryota</taxon>
        <taxon>Fungi</taxon>
        <taxon>Dikarya</taxon>
        <taxon>Basidiomycota</taxon>
        <taxon>Agaricomycotina</taxon>
        <taxon>Agaricomycetes</taxon>
        <taxon>Russulales</taxon>
        <taxon>Russulaceae</taxon>
        <taxon>Multifurca</taxon>
    </lineage>
</organism>
<keyword evidence="1" id="KW-0472">Membrane</keyword>
<dbReference type="PANTHER" id="PTHR13222:SF1">
    <property type="entry name" value="RB1-INDUCIBLE COILED-COIL PROTEIN 1"/>
    <property type="match status" value="1"/>
</dbReference>
<keyword evidence="1" id="KW-0926">Vacuole</keyword>
<proteinExistence type="inferred from homology"/>
<name>A0AAD4LUW3_9AGAM</name>
<evidence type="ECO:0000313" key="2">
    <source>
        <dbReference type="EMBL" id="KAI0291615.1"/>
    </source>
</evidence>
<evidence type="ECO:0000256" key="1">
    <source>
        <dbReference type="RuleBase" id="RU367075"/>
    </source>
</evidence>
<dbReference type="GO" id="GO:1903599">
    <property type="term" value="P:positive regulation of autophagy of mitochondrion"/>
    <property type="evidence" value="ECO:0007669"/>
    <property type="project" value="UniProtKB-UniRule"/>
</dbReference>
<evidence type="ECO:0000313" key="3">
    <source>
        <dbReference type="Proteomes" id="UP001203297"/>
    </source>
</evidence>
<dbReference type="GO" id="GO:0005774">
    <property type="term" value="C:vacuolar membrane"/>
    <property type="evidence" value="ECO:0007669"/>
    <property type="project" value="UniProtKB-SubCell"/>
</dbReference>
<keyword evidence="1" id="KW-0072">Autophagy</keyword>
<accession>A0AAD4LUW3</accession>
<gene>
    <name evidence="2" type="ORF">B0F90DRAFT_1775568</name>
</gene>
<keyword evidence="1" id="KW-0653">Protein transport</keyword>
<dbReference type="GO" id="GO:0034045">
    <property type="term" value="C:phagophore assembly site membrane"/>
    <property type="evidence" value="ECO:0007669"/>
    <property type="project" value="UniProtKB-SubCell"/>
</dbReference>
<dbReference type="GO" id="GO:1990316">
    <property type="term" value="C:Atg1/ULK1 kinase complex"/>
    <property type="evidence" value="ECO:0007669"/>
    <property type="project" value="TreeGrafter"/>
</dbReference>
<sequence length="401" mass="44971">MICVCRAEDGEVFQTNATVQDIERCGKNLETFLRREIGIEEGAVLAYLSDGRRLRTDNLVDLTGMQDQVCFLLHTPYVPPHNTHMRRSSIDRPPLGIYFLHCEVMKLLHLQPPLQPPIDESVTAAPSFRPSELGASYYRAAQAQQQSIDRTLDSLRYQQSALRIACSVLDLRLIDVANIFDGVAAGARQELDRQASLIAGVDADLEMVSRVQIHRDFMSPAAKERWTRAVEACQKTHGDLQERWYHIEATLKLLVDSAAEAKLGLSNTRLLDEAEGLNKVSRDAHGKIRKPYPLSMVCHHPGPTASTEALLQDLRRSDTSIRNSLSVITELKNTFTERCLCTLRQISTLSNDLLVFASDLSALEASLKTKNAFSDIQRLHKMIHAYGATVIEIVRRKELCV</sequence>
<dbReference type="GO" id="GO:0019901">
    <property type="term" value="F:protein kinase binding"/>
    <property type="evidence" value="ECO:0007669"/>
    <property type="project" value="TreeGrafter"/>
</dbReference>
<dbReference type="EMBL" id="WTXG01000151">
    <property type="protein sequence ID" value="KAI0291615.1"/>
    <property type="molecule type" value="Genomic_DNA"/>
</dbReference>
<dbReference type="GO" id="GO:0034727">
    <property type="term" value="P:piecemeal microautophagy of the nucleus"/>
    <property type="evidence" value="ECO:0007669"/>
    <property type="project" value="TreeGrafter"/>
</dbReference>
<keyword evidence="1" id="KW-0813">Transport</keyword>
<dbReference type="InterPro" id="IPR040040">
    <property type="entry name" value="ATG11"/>
</dbReference>
<comment type="subcellular location">
    <subcellularLocation>
        <location evidence="1">Preautophagosomal structure membrane</location>
        <topology evidence="1">Peripheral membrane protein</topology>
    </subcellularLocation>
    <subcellularLocation>
        <location evidence="1">Vacuole membrane</location>
        <topology evidence="1">Peripheral membrane protein</topology>
    </subcellularLocation>
    <text evidence="1">During pexophagy, accumulates in the vacuolar membrane region, where the peroxisomes contact the vacuole.</text>
</comment>
<dbReference type="PANTHER" id="PTHR13222">
    <property type="entry name" value="RB1-INDUCIBLE COILED-COIL"/>
    <property type="match status" value="1"/>
</dbReference>
<dbReference type="GO" id="GO:0015031">
    <property type="term" value="P:protein transport"/>
    <property type="evidence" value="ECO:0007669"/>
    <property type="project" value="UniProtKB-KW"/>
</dbReference>
<dbReference type="Proteomes" id="UP001203297">
    <property type="component" value="Unassembled WGS sequence"/>
</dbReference>
<dbReference type="AlphaFoldDB" id="A0AAD4LUW3"/>
<comment type="similarity">
    <text evidence="1">Belongs to the ATG11 family.</text>
</comment>
<dbReference type="GO" id="GO:0060090">
    <property type="term" value="F:molecular adaptor activity"/>
    <property type="evidence" value="ECO:0007669"/>
    <property type="project" value="TreeGrafter"/>
</dbReference>
<reference evidence="2" key="1">
    <citation type="journal article" date="2022" name="New Phytol.">
        <title>Evolutionary transition to the ectomycorrhizal habit in the genomes of a hyperdiverse lineage of mushroom-forming fungi.</title>
        <authorList>
            <person name="Looney B."/>
            <person name="Miyauchi S."/>
            <person name="Morin E."/>
            <person name="Drula E."/>
            <person name="Courty P.E."/>
            <person name="Kohler A."/>
            <person name="Kuo A."/>
            <person name="LaButti K."/>
            <person name="Pangilinan J."/>
            <person name="Lipzen A."/>
            <person name="Riley R."/>
            <person name="Andreopoulos W."/>
            <person name="He G."/>
            <person name="Johnson J."/>
            <person name="Nolan M."/>
            <person name="Tritt A."/>
            <person name="Barry K.W."/>
            <person name="Grigoriev I.V."/>
            <person name="Nagy L.G."/>
            <person name="Hibbett D."/>
            <person name="Henrissat B."/>
            <person name="Matheny P.B."/>
            <person name="Labbe J."/>
            <person name="Martin F.M."/>
        </authorList>
    </citation>
    <scope>NUCLEOTIDE SEQUENCE</scope>
    <source>
        <strain evidence="2">BPL690</strain>
    </source>
</reference>
<dbReference type="GO" id="GO:0000422">
    <property type="term" value="P:autophagy of mitochondrion"/>
    <property type="evidence" value="ECO:0007669"/>
    <property type="project" value="TreeGrafter"/>
</dbReference>
<comment type="function">
    <text evidence="1">Involved in cytoplasm to vacuole transport (Cvt), pexophagy, mitophagy and nucleophagy. Recruits mitochondria for their selective degradation via autophagy (mitophagy) during starvation. Works as scaffold proteins that recruit ATG proteins to the pre-autophagosome (PAS), the site of vesicle/autophagosome formation. Required for the Cvt vesicles completion.</text>
</comment>
<dbReference type="GO" id="GO:0061709">
    <property type="term" value="P:reticulophagy"/>
    <property type="evidence" value="ECO:0007669"/>
    <property type="project" value="TreeGrafter"/>
</dbReference>
<dbReference type="GO" id="GO:0034517">
    <property type="term" value="P:ribophagy"/>
    <property type="evidence" value="ECO:0007669"/>
    <property type="project" value="TreeGrafter"/>
</dbReference>
<dbReference type="GO" id="GO:0000045">
    <property type="term" value="P:autophagosome assembly"/>
    <property type="evidence" value="ECO:0007669"/>
    <property type="project" value="UniProtKB-UniRule"/>
</dbReference>
<protein>
    <recommendedName>
        <fullName evidence="1">Autophagy-related protein 11</fullName>
    </recommendedName>
</protein>
<comment type="caution">
    <text evidence="2">The sequence shown here is derived from an EMBL/GenBank/DDBJ whole genome shotgun (WGS) entry which is preliminary data.</text>
</comment>
<comment type="subunit">
    <text evidence="1">Homodimer.</text>
</comment>